<dbReference type="InterPro" id="IPR011993">
    <property type="entry name" value="PH-like_dom_sf"/>
</dbReference>
<dbReference type="SUPFAM" id="SSF50156">
    <property type="entry name" value="PDZ domain-like"/>
    <property type="match status" value="1"/>
</dbReference>
<dbReference type="GO" id="GO:0042147">
    <property type="term" value="P:retrograde transport, endosome to Golgi"/>
    <property type="evidence" value="ECO:0007669"/>
    <property type="project" value="TreeGrafter"/>
</dbReference>
<dbReference type="AlphaFoldDB" id="A0A9W7CI48"/>
<dbReference type="Gene3D" id="1.10.287.110">
    <property type="entry name" value="DnaJ domain"/>
    <property type="match status" value="1"/>
</dbReference>
<feature type="compositionally biased region" description="Acidic residues" evidence="3">
    <location>
        <begin position="546"/>
        <end position="556"/>
    </location>
</feature>
<evidence type="ECO:0000256" key="1">
    <source>
        <dbReference type="ARBA" id="ARBA00022553"/>
    </source>
</evidence>
<comment type="caution">
    <text evidence="6">The sequence shown here is derived from an EMBL/GenBank/DDBJ whole genome shotgun (WGS) entry which is preliminary data.</text>
</comment>
<evidence type="ECO:0000259" key="5">
    <source>
        <dbReference type="PROSITE" id="PS50106"/>
    </source>
</evidence>
<feature type="region of interest" description="Disordered" evidence="3">
    <location>
        <begin position="477"/>
        <end position="605"/>
    </location>
</feature>
<accession>A0A9W7CI48</accession>
<dbReference type="GO" id="GO:0005802">
    <property type="term" value="C:trans-Golgi network"/>
    <property type="evidence" value="ECO:0007669"/>
    <property type="project" value="TreeGrafter"/>
</dbReference>
<evidence type="ECO:0008006" key="8">
    <source>
        <dbReference type="Google" id="ProtNLM"/>
    </source>
</evidence>
<feature type="domain" description="PH" evidence="4">
    <location>
        <begin position="1"/>
        <end position="103"/>
    </location>
</feature>
<feature type="compositionally biased region" description="Basic and acidic residues" evidence="3">
    <location>
        <begin position="572"/>
        <end position="587"/>
    </location>
</feature>
<dbReference type="Pfam" id="PF00595">
    <property type="entry name" value="PDZ"/>
    <property type="match status" value="1"/>
</dbReference>
<protein>
    <recommendedName>
        <fullName evidence="8">PH domain-containing protein</fullName>
    </recommendedName>
</protein>
<dbReference type="CDD" id="cd00821">
    <property type="entry name" value="PH"/>
    <property type="match status" value="1"/>
</dbReference>
<dbReference type="InterPro" id="IPR001478">
    <property type="entry name" value="PDZ"/>
</dbReference>
<feature type="region of interest" description="Disordered" evidence="3">
    <location>
        <begin position="765"/>
        <end position="798"/>
    </location>
</feature>
<evidence type="ECO:0000256" key="3">
    <source>
        <dbReference type="SAM" id="MobiDB-lite"/>
    </source>
</evidence>
<dbReference type="Gene3D" id="2.30.29.30">
    <property type="entry name" value="Pleckstrin-homology domain (PH domain)/Phosphotyrosine-binding domain (PTB)"/>
    <property type="match status" value="1"/>
</dbReference>
<dbReference type="InterPro" id="IPR036869">
    <property type="entry name" value="J_dom_sf"/>
</dbReference>
<gene>
    <name evidence="6" type="ORF">TrVE_jg11353</name>
</gene>
<dbReference type="InterPro" id="IPR001849">
    <property type="entry name" value="PH_domain"/>
</dbReference>
<keyword evidence="1" id="KW-0597">Phosphoprotein</keyword>
<dbReference type="PANTHER" id="PTHR22902">
    <property type="entry name" value="SESQUIPEDALIAN"/>
    <property type="match status" value="1"/>
</dbReference>
<dbReference type="PANTHER" id="PTHR22902:SF27">
    <property type="entry name" value="PLECKSTRIN HOMOLOGY DOMAIN-CONTAINING FAMILY A MEMBER 3"/>
    <property type="match status" value="1"/>
</dbReference>
<keyword evidence="7" id="KW-1185">Reference proteome</keyword>
<sequence>MEGFLFKKARGESTFGRHNWKLRWFILDSTNLSYYEKFDVKGNKPKDVKGIYPTDGCTVKEVNHPEFKHAFLIEHPQRNPLMVAAETDNLKSLWMKAIKESSKLSPGEVPGREKPEKYMEALGINDRQRSLTKMSDEELESAFKFKSLQSDPLHGGDQESFDRVHEAYNMLIQLKKHREEDKKHILVHYSGDIKKGPPGEGFGMVVNVDDRHNIFVKKVLPCISLSNPTHNAQGEVRVGDEILGIDGESTAGWSLARLVQRLNDFRVPVGTTINIMFQRRIKIPEGGEGGQETTTGSQMLQEPDDDDDDDDDDKEPHMTPPSSPVSINKTVLQSEPAENDAIPQEQIKDDEEVNALFELKQKKLEEEAAARLEATNENTALKDENKRLQNEVKKIKQQMKQLSELKERSDKDLADALEKTESYFVSASRINEAINATGAAGGSGGMAVPEKRELMEQSEAEKMVEVEHRLLKMGLRVEDDPADLSSDYPSMRSPANMSLEALSGMDPDGIYDKILDAENPIPFSPPAAEEKRPEDDNADIFGSDGGDTDSDSESEDEARRARTASLSASLNDHLDKEKAKEKKEAKHVNFKLNDSGLSPRSMANRDAARGLSVNVLWTNSHKEELEERKQIEAKYGRVGEDGKIKNFKSNSPHINKLSPTMKRAMAMQAANFGYEESVTSPTRRMISAKDRIRIAEELDPKKPPRITLDKTAEMKKDGHTRRLSPEKKRMSKAVALDKLGFRTSIVYKSEDSGYNASLISSMEKNAQHHKQNKEQYNSRMQGNGGMQKTPGGAKRLKEKDKVFVQKLLRKRQGASDRLANTM</sequence>
<dbReference type="Proteomes" id="UP001165160">
    <property type="component" value="Unassembled WGS sequence"/>
</dbReference>
<feature type="compositionally biased region" description="Acidic residues" evidence="3">
    <location>
        <begin position="302"/>
        <end position="313"/>
    </location>
</feature>
<dbReference type="Gene3D" id="2.30.42.10">
    <property type="match status" value="1"/>
</dbReference>
<evidence type="ECO:0000313" key="6">
    <source>
        <dbReference type="EMBL" id="GMI08652.1"/>
    </source>
</evidence>
<evidence type="ECO:0000256" key="2">
    <source>
        <dbReference type="SAM" id="Coils"/>
    </source>
</evidence>
<dbReference type="InterPro" id="IPR036034">
    <property type="entry name" value="PDZ_sf"/>
</dbReference>
<name>A0A9W7CI48_9STRA</name>
<feature type="coiled-coil region" evidence="2">
    <location>
        <begin position="347"/>
        <end position="419"/>
    </location>
</feature>
<dbReference type="GO" id="GO:0005769">
    <property type="term" value="C:early endosome"/>
    <property type="evidence" value="ECO:0007669"/>
    <property type="project" value="TreeGrafter"/>
</dbReference>
<dbReference type="GO" id="GO:0005829">
    <property type="term" value="C:cytosol"/>
    <property type="evidence" value="ECO:0007669"/>
    <property type="project" value="GOC"/>
</dbReference>
<feature type="region of interest" description="Disordered" evidence="3">
    <location>
        <begin position="282"/>
        <end position="328"/>
    </location>
</feature>
<proteinExistence type="predicted"/>
<evidence type="ECO:0000313" key="7">
    <source>
        <dbReference type="Proteomes" id="UP001165160"/>
    </source>
</evidence>
<dbReference type="InterPro" id="IPR045188">
    <property type="entry name" value="Boi1/Boi2-like"/>
</dbReference>
<organism evidence="6 7">
    <name type="scientific">Triparma verrucosa</name>
    <dbReference type="NCBI Taxonomy" id="1606542"/>
    <lineage>
        <taxon>Eukaryota</taxon>
        <taxon>Sar</taxon>
        <taxon>Stramenopiles</taxon>
        <taxon>Ochrophyta</taxon>
        <taxon>Bolidophyceae</taxon>
        <taxon>Parmales</taxon>
        <taxon>Triparmaceae</taxon>
        <taxon>Triparma</taxon>
    </lineage>
</organism>
<feature type="domain" description="PDZ" evidence="5">
    <location>
        <begin position="190"/>
        <end position="264"/>
    </location>
</feature>
<evidence type="ECO:0000259" key="4">
    <source>
        <dbReference type="PROSITE" id="PS50003"/>
    </source>
</evidence>
<dbReference type="GO" id="GO:0055037">
    <property type="term" value="C:recycling endosome"/>
    <property type="evidence" value="ECO:0007669"/>
    <property type="project" value="TreeGrafter"/>
</dbReference>
<dbReference type="EMBL" id="BRXX01000384">
    <property type="protein sequence ID" value="GMI08652.1"/>
    <property type="molecule type" value="Genomic_DNA"/>
</dbReference>
<keyword evidence="2" id="KW-0175">Coiled coil</keyword>
<dbReference type="GO" id="GO:0001881">
    <property type="term" value="P:receptor recycling"/>
    <property type="evidence" value="ECO:0007669"/>
    <property type="project" value="TreeGrafter"/>
</dbReference>
<reference evidence="7" key="1">
    <citation type="journal article" date="2023" name="Commun. Biol.">
        <title>Genome analysis of Parmales, the sister group of diatoms, reveals the evolutionary specialization of diatoms from phago-mixotrophs to photoautotrophs.</title>
        <authorList>
            <person name="Ban H."/>
            <person name="Sato S."/>
            <person name="Yoshikawa S."/>
            <person name="Yamada K."/>
            <person name="Nakamura Y."/>
            <person name="Ichinomiya M."/>
            <person name="Sato N."/>
            <person name="Blanc-Mathieu R."/>
            <person name="Endo H."/>
            <person name="Kuwata A."/>
            <person name="Ogata H."/>
        </authorList>
    </citation>
    <scope>NUCLEOTIDE SEQUENCE [LARGE SCALE GENOMIC DNA]</scope>
    <source>
        <strain evidence="7">NIES 3699</strain>
    </source>
</reference>
<dbReference type="SUPFAM" id="SSF50729">
    <property type="entry name" value="PH domain-like"/>
    <property type="match status" value="1"/>
</dbReference>
<dbReference type="SMART" id="SM00233">
    <property type="entry name" value="PH"/>
    <property type="match status" value="1"/>
</dbReference>
<dbReference type="PROSITE" id="PS50106">
    <property type="entry name" value="PDZ"/>
    <property type="match status" value="1"/>
</dbReference>
<dbReference type="GO" id="GO:0007032">
    <property type="term" value="P:endosome organization"/>
    <property type="evidence" value="ECO:0007669"/>
    <property type="project" value="TreeGrafter"/>
</dbReference>
<dbReference type="PROSITE" id="PS50003">
    <property type="entry name" value="PH_DOMAIN"/>
    <property type="match status" value="1"/>
</dbReference>
<dbReference type="Pfam" id="PF00169">
    <property type="entry name" value="PH"/>
    <property type="match status" value="1"/>
</dbReference>